<protein>
    <submittedName>
        <fullName evidence="1">Uncharacterized protein</fullName>
    </submittedName>
</protein>
<evidence type="ECO:0000313" key="1">
    <source>
        <dbReference type="EMBL" id="HCK30591.1"/>
    </source>
</evidence>
<evidence type="ECO:0000313" key="2">
    <source>
        <dbReference type="Proteomes" id="UP000263596"/>
    </source>
</evidence>
<name>A0A3D2SMD6_9GAMM</name>
<accession>A0A3D2SMD6</accession>
<dbReference type="EMBL" id="DPVE01000185">
    <property type="protein sequence ID" value="HCK30591.1"/>
    <property type="molecule type" value="Genomic_DNA"/>
</dbReference>
<proteinExistence type="predicted"/>
<comment type="caution">
    <text evidence="1">The sequence shown here is derived from an EMBL/GenBank/DDBJ whole genome shotgun (WGS) entry which is preliminary data.</text>
</comment>
<reference evidence="1 2" key="1">
    <citation type="journal article" date="2018" name="Nat. Biotechnol.">
        <title>A standardized bacterial taxonomy based on genome phylogeny substantially revises the tree of life.</title>
        <authorList>
            <person name="Parks D.H."/>
            <person name="Chuvochina M."/>
            <person name="Waite D.W."/>
            <person name="Rinke C."/>
            <person name="Skarshewski A."/>
            <person name="Chaumeil P.A."/>
            <person name="Hugenholtz P."/>
        </authorList>
    </citation>
    <scope>NUCLEOTIDE SEQUENCE [LARGE SCALE GENOMIC DNA]</scope>
    <source>
        <strain evidence="1">UBA9669</strain>
    </source>
</reference>
<sequence>MFRNLAQLKMDNASHVLAEVGIIRQSNKNGPPAFTVKLIFYFYQNLRYYFNDSLKLYQARYLK</sequence>
<dbReference type="AlphaFoldDB" id="A0A3D2SMD6"/>
<organism evidence="1 2">
    <name type="scientific">Acinetobacter ursingii</name>
    <dbReference type="NCBI Taxonomy" id="108980"/>
    <lineage>
        <taxon>Bacteria</taxon>
        <taxon>Pseudomonadati</taxon>
        <taxon>Pseudomonadota</taxon>
        <taxon>Gammaproteobacteria</taxon>
        <taxon>Moraxellales</taxon>
        <taxon>Moraxellaceae</taxon>
        <taxon>Acinetobacter</taxon>
    </lineage>
</organism>
<dbReference type="Proteomes" id="UP000263596">
    <property type="component" value="Unassembled WGS sequence"/>
</dbReference>
<gene>
    <name evidence="1" type="ORF">DHW29_10660</name>
</gene>